<evidence type="ECO:0000256" key="6">
    <source>
        <dbReference type="ARBA" id="ARBA00022989"/>
    </source>
</evidence>
<evidence type="ECO:0000256" key="3">
    <source>
        <dbReference type="ARBA" id="ARBA00022475"/>
    </source>
</evidence>
<dbReference type="Pfam" id="PF02535">
    <property type="entry name" value="Zip"/>
    <property type="match status" value="1"/>
</dbReference>
<dbReference type="RefSeq" id="WP_237979235.1">
    <property type="nucleotide sequence ID" value="NZ_JAKNCT010000010.1"/>
</dbReference>
<evidence type="ECO:0000313" key="10">
    <source>
        <dbReference type="Proteomes" id="UP001297600"/>
    </source>
</evidence>
<dbReference type="Proteomes" id="UP001297600">
    <property type="component" value="Unassembled WGS sequence"/>
</dbReference>
<evidence type="ECO:0000256" key="4">
    <source>
        <dbReference type="ARBA" id="ARBA00022692"/>
    </source>
</evidence>
<evidence type="ECO:0000256" key="7">
    <source>
        <dbReference type="ARBA" id="ARBA00023136"/>
    </source>
</evidence>
<feature type="transmembrane region" description="Helical" evidence="8">
    <location>
        <begin position="75"/>
        <end position="95"/>
    </location>
</feature>
<comment type="subcellular location">
    <subcellularLocation>
        <location evidence="1">Cell membrane</location>
        <topology evidence="1">Multi-pass membrane protein</topology>
    </subcellularLocation>
</comment>
<evidence type="ECO:0000256" key="1">
    <source>
        <dbReference type="ARBA" id="ARBA00004651"/>
    </source>
</evidence>
<keyword evidence="3" id="KW-1003">Cell membrane</keyword>
<accession>A0ABS9MS94</accession>
<keyword evidence="5" id="KW-0862">Zinc</keyword>
<organism evidence="9 10">
    <name type="scientific">Mesosutterella porci</name>
    <dbReference type="NCBI Taxonomy" id="2915351"/>
    <lineage>
        <taxon>Bacteria</taxon>
        <taxon>Pseudomonadati</taxon>
        <taxon>Pseudomonadota</taxon>
        <taxon>Betaproteobacteria</taxon>
        <taxon>Burkholderiales</taxon>
        <taxon>Sutterellaceae</taxon>
        <taxon>Mesosutterella</taxon>
    </lineage>
</organism>
<feature type="transmembrane region" description="Helical" evidence="8">
    <location>
        <begin position="12"/>
        <end position="33"/>
    </location>
</feature>
<keyword evidence="6 8" id="KW-1133">Transmembrane helix</keyword>
<evidence type="ECO:0000256" key="2">
    <source>
        <dbReference type="ARBA" id="ARBA00006939"/>
    </source>
</evidence>
<feature type="transmembrane region" description="Helical" evidence="8">
    <location>
        <begin position="45"/>
        <end position="63"/>
    </location>
</feature>
<feature type="transmembrane region" description="Helical" evidence="8">
    <location>
        <begin position="249"/>
        <end position="267"/>
    </location>
</feature>
<sequence length="268" mass="27343">MIFSVPADALLYAVKGTGFAFAMTALGAAVALFSGRRASPALQRASLGFAAGIMIAASVWSLLIPSAEAAVKLGLPGWLPPAGGFAAGALFLLFMDRLLPHQHPMEASPEGPKSRLPRTALLVFAITLHNVPEGMSVGLTAALAGLTEDPVEISAAAALALGIGIQNIPEGAAVSLPLLEAGKTRGRAFFWGVMSGAAEPVFGIAAALFAGSAGPMMPWLLAFAAGAMMYVVVEELIPACSLDSHHHEGTLSVLGGFLLMMVLDTALG</sequence>
<evidence type="ECO:0000256" key="5">
    <source>
        <dbReference type="ARBA" id="ARBA00022833"/>
    </source>
</evidence>
<feature type="transmembrane region" description="Helical" evidence="8">
    <location>
        <begin position="216"/>
        <end position="237"/>
    </location>
</feature>
<evidence type="ECO:0000313" key="9">
    <source>
        <dbReference type="EMBL" id="MCG5031501.1"/>
    </source>
</evidence>
<protein>
    <submittedName>
        <fullName evidence="9">ZIP family metal transporter</fullName>
    </submittedName>
</protein>
<keyword evidence="10" id="KW-1185">Reference proteome</keyword>
<dbReference type="EMBL" id="JAKNCT010000010">
    <property type="protein sequence ID" value="MCG5031501.1"/>
    <property type="molecule type" value="Genomic_DNA"/>
</dbReference>
<dbReference type="PANTHER" id="PTHR11040:SF211">
    <property type="entry name" value="ZINC TRANSPORTER ZIP11"/>
    <property type="match status" value="1"/>
</dbReference>
<comment type="similarity">
    <text evidence="2">Belongs to the ZIP transporter (TC 2.A.5) family.</text>
</comment>
<keyword evidence="7 8" id="KW-0472">Membrane</keyword>
<keyword evidence="4 8" id="KW-0812">Transmembrane</keyword>
<feature type="transmembrane region" description="Helical" evidence="8">
    <location>
        <begin position="188"/>
        <end position="210"/>
    </location>
</feature>
<evidence type="ECO:0000256" key="8">
    <source>
        <dbReference type="SAM" id="Phobius"/>
    </source>
</evidence>
<gene>
    <name evidence="9" type="ORF">MAF45_08610</name>
</gene>
<dbReference type="PANTHER" id="PTHR11040">
    <property type="entry name" value="ZINC/IRON TRANSPORTER"/>
    <property type="match status" value="1"/>
</dbReference>
<reference evidence="9 10" key="1">
    <citation type="submission" date="2022-02" db="EMBL/GenBank/DDBJ databases">
        <title>Mesosutterella porci, a novel member of the family Sutterellaceae from pig feces.</title>
        <authorList>
            <person name="Wylensek D."/>
            <person name="Clavel T."/>
        </authorList>
    </citation>
    <scope>NUCLEOTIDE SEQUENCE [LARGE SCALE GENOMIC DNA]</scope>
    <source>
        <strain evidence="10">oilRF-744-wt-GAM-9</strain>
    </source>
</reference>
<comment type="caution">
    <text evidence="9">The sequence shown here is derived from an EMBL/GenBank/DDBJ whole genome shotgun (WGS) entry which is preliminary data.</text>
</comment>
<dbReference type="InterPro" id="IPR003689">
    <property type="entry name" value="ZIP"/>
</dbReference>
<name>A0ABS9MS94_9BURK</name>
<proteinExistence type="inferred from homology"/>